<dbReference type="Pfam" id="PF13561">
    <property type="entry name" value="adh_short_C2"/>
    <property type="match status" value="1"/>
</dbReference>
<dbReference type="Gene3D" id="3.40.50.720">
    <property type="entry name" value="NAD(P)-binding Rossmann-like Domain"/>
    <property type="match status" value="1"/>
</dbReference>
<evidence type="ECO:0000313" key="4">
    <source>
        <dbReference type="Proteomes" id="UP000236754"/>
    </source>
</evidence>
<dbReference type="PANTHER" id="PTHR24321:SF14">
    <property type="entry name" value="SHORT-CHAIN TYPE DEHYDROGENASE_REDUCTASE BLR2146-RELATED"/>
    <property type="match status" value="1"/>
</dbReference>
<comment type="similarity">
    <text evidence="1">Belongs to the short-chain dehydrogenases/reductases (SDR) family.</text>
</comment>
<dbReference type="OrthoDB" id="7064009at2"/>
<evidence type="ECO:0000256" key="1">
    <source>
        <dbReference type="ARBA" id="ARBA00006484"/>
    </source>
</evidence>
<dbReference type="RefSeq" id="WP_103885167.1">
    <property type="nucleotide sequence ID" value="NZ_FNVU01000003.1"/>
</dbReference>
<dbReference type="CDD" id="cd05233">
    <property type="entry name" value="SDR_c"/>
    <property type="match status" value="1"/>
</dbReference>
<evidence type="ECO:0000313" key="3">
    <source>
        <dbReference type="EMBL" id="SEG15870.1"/>
    </source>
</evidence>
<keyword evidence="4" id="KW-1185">Reference proteome</keyword>
<dbReference type="SUPFAM" id="SSF51735">
    <property type="entry name" value="NAD(P)-binding Rossmann-fold domains"/>
    <property type="match status" value="1"/>
</dbReference>
<dbReference type="PRINTS" id="PR00080">
    <property type="entry name" value="SDRFAMILY"/>
</dbReference>
<accession>A0A1H5XWV7</accession>
<dbReference type="InterPro" id="IPR002347">
    <property type="entry name" value="SDR_fam"/>
</dbReference>
<dbReference type="Proteomes" id="UP000236754">
    <property type="component" value="Unassembled WGS sequence"/>
</dbReference>
<dbReference type="GO" id="GO:0016491">
    <property type="term" value="F:oxidoreductase activity"/>
    <property type="evidence" value="ECO:0007669"/>
    <property type="project" value="UniProtKB-KW"/>
</dbReference>
<organism evidence="3 4">
    <name type="scientific">Actinacidiphila yanglinensis</name>
    <dbReference type="NCBI Taxonomy" id="310779"/>
    <lineage>
        <taxon>Bacteria</taxon>
        <taxon>Bacillati</taxon>
        <taxon>Actinomycetota</taxon>
        <taxon>Actinomycetes</taxon>
        <taxon>Kitasatosporales</taxon>
        <taxon>Streptomycetaceae</taxon>
        <taxon>Actinacidiphila</taxon>
    </lineage>
</organism>
<dbReference type="EMBL" id="FNVU01000003">
    <property type="protein sequence ID" value="SEG15870.1"/>
    <property type="molecule type" value="Genomic_DNA"/>
</dbReference>
<dbReference type="FunFam" id="3.40.50.720:FF:000084">
    <property type="entry name" value="Short-chain dehydrogenase reductase"/>
    <property type="match status" value="1"/>
</dbReference>
<dbReference type="InterPro" id="IPR020904">
    <property type="entry name" value="Sc_DH/Rdtase_CS"/>
</dbReference>
<dbReference type="PANTHER" id="PTHR24321">
    <property type="entry name" value="DEHYDROGENASES, SHORT CHAIN"/>
    <property type="match status" value="1"/>
</dbReference>
<name>A0A1H5XWV7_9ACTN</name>
<keyword evidence="2" id="KW-0560">Oxidoreductase</keyword>
<sequence>MTGESRIFAGCSVLVTGGGTGIGRGVALAFARQGARVTVAGRTGSTLKETVALVEAGGGEAAARPADITRAADVSALVEATARQFGGLDVAVNCAGVFPPPAAVADITEEQWHRTFDTNLTGMWLSMKYEIAHMRAHGGGAIVNIASNIGAHRRAPGLAAYAASKAAVGVLTRTAALDHIRDGVRINAVSPGPVDTPMSTLPGETPDAKAARMRDALPVGRVSSTEEIAAAVLHLASPAAASTVGADLVLDGGATA</sequence>
<proteinExistence type="inferred from homology"/>
<dbReference type="PROSITE" id="PS00061">
    <property type="entry name" value="ADH_SHORT"/>
    <property type="match status" value="1"/>
</dbReference>
<reference evidence="3 4" key="1">
    <citation type="submission" date="2016-10" db="EMBL/GenBank/DDBJ databases">
        <authorList>
            <person name="de Groot N.N."/>
        </authorList>
    </citation>
    <scope>NUCLEOTIDE SEQUENCE [LARGE SCALE GENOMIC DNA]</scope>
    <source>
        <strain evidence="3 4">CGMCC 4.2023</strain>
    </source>
</reference>
<dbReference type="InterPro" id="IPR036291">
    <property type="entry name" value="NAD(P)-bd_dom_sf"/>
</dbReference>
<protein>
    <submittedName>
        <fullName evidence="3">NAD(P)-dependent dehydrogenase, short-chain alcohol dehydrogenase family</fullName>
    </submittedName>
</protein>
<dbReference type="AlphaFoldDB" id="A0A1H5XWV7"/>
<dbReference type="PRINTS" id="PR00081">
    <property type="entry name" value="GDHRDH"/>
</dbReference>
<gene>
    <name evidence="3" type="ORF">SAMN05216223_103441</name>
</gene>
<evidence type="ECO:0000256" key="2">
    <source>
        <dbReference type="ARBA" id="ARBA00023002"/>
    </source>
</evidence>